<dbReference type="Pfam" id="PF01430">
    <property type="entry name" value="HSP33"/>
    <property type="match status" value="1"/>
</dbReference>
<dbReference type="InterPro" id="IPR016154">
    <property type="entry name" value="Heat_shock_Hsp33_C"/>
</dbReference>
<dbReference type="OrthoDB" id="9776534at2"/>
<keyword evidence="1 6" id="KW-0963">Cytoplasm</keyword>
<dbReference type="GO" id="GO:0042026">
    <property type="term" value="P:protein refolding"/>
    <property type="evidence" value="ECO:0007669"/>
    <property type="project" value="TreeGrafter"/>
</dbReference>
<dbReference type="RefSeq" id="WP_126350920.1">
    <property type="nucleotide sequence ID" value="NZ_CP086380.1"/>
</dbReference>
<comment type="function">
    <text evidence="6">Redox regulated molecular chaperone. Protects both thermally unfolding and oxidatively damaged proteins from irreversible aggregation. Plays an important role in the bacterial defense system toward oxidative stress.</text>
</comment>
<dbReference type="GO" id="GO:0044183">
    <property type="term" value="F:protein folding chaperone"/>
    <property type="evidence" value="ECO:0007669"/>
    <property type="project" value="TreeGrafter"/>
</dbReference>
<evidence type="ECO:0000256" key="3">
    <source>
        <dbReference type="ARBA" id="ARBA00023157"/>
    </source>
</evidence>
<keyword evidence="5 6" id="KW-0676">Redox-active center</keyword>
<comment type="PTM">
    <text evidence="6">Under oxidizing conditions two disulfide bonds are formed involving the reactive cysteines. Under reducing conditions zinc is bound to the reactive cysteines and the protein is inactive.</text>
</comment>
<organism evidence="7 8">
    <name type="scientific">Deinococcus radiophilus</name>
    <dbReference type="NCBI Taxonomy" id="32062"/>
    <lineage>
        <taxon>Bacteria</taxon>
        <taxon>Thermotogati</taxon>
        <taxon>Deinococcota</taxon>
        <taxon>Deinococci</taxon>
        <taxon>Deinococcales</taxon>
        <taxon>Deinococcaceae</taxon>
        <taxon>Deinococcus</taxon>
    </lineage>
</organism>
<comment type="similarity">
    <text evidence="6">Belongs to the HSP33 family.</text>
</comment>
<protein>
    <recommendedName>
        <fullName evidence="6">33 kDa chaperonin</fullName>
    </recommendedName>
    <alternativeName>
        <fullName evidence="6">Heat shock protein 33 homolog</fullName>
        <shortName evidence="6">HSP33</shortName>
    </alternativeName>
</protein>
<dbReference type="InterPro" id="IPR016153">
    <property type="entry name" value="Heat_shock_Hsp33_N"/>
</dbReference>
<evidence type="ECO:0000256" key="2">
    <source>
        <dbReference type="ARBA" id="ARBA00022833"/>
    </source>
</evidence>
<evidence type="ECO:0000313" key="7">
    <source>
        <dbReference type="EMBL" id="RTR30892.1"/>
    </source>
</evidence>
<evidence type="ECO:0000256" key="1">
    <source>
        <dbReference type="ARBA" id="ARBA00022490"/>
    </source>
</evidence>
<dbReference type="SUPFAM" id="SSF64397">
    <property type="entry name" value="Hsp33 domain"/>
    <property type="match status" value="1"/>
</dbReference>
<dbReference type="InterPro" id="IPR000397">
    <property type="entry name" value="Heat_shock_Hsp33"/>
</dbReference>
<dbReference type="EMBL" id="RXPE01000001">
    <property type="protein sequence ID" value="RTR30892.1"/>
    <property type="molecule type" value="Genomic_DNA"/>
</dbReference>
<name>A0A431W5Y1_9DEIO</name>
<feature type="disulfide bond" description="Redox-active" evidence="6">
    <location>
        <begin position="286"/>
        <end position="289"/>
    </location>
</feature>
<accession>A0A431W5Y1</accession>
<reference evidence="7 8" key="1">
    <citation type="submission" date="2018-12" db="EMBL/GenBank/DDBJ databases">
        <title>Deinococcus radiophilus ATCC 27603 genome sequencing and assembly.</title>
        <authorList>
            <person name="Maclea K.S."/>
            <person name="Maynard C.R."/>
        </authorList>
    </citation>
    <scope>NUCLEOTIDE SEQUENCE [LARGE SCALE GENOMIC DNA]</scope>
    <source>
        <strain evidence="7 8">ATCC 27603</strain>
    </source>
</reference>
<dbReference type="Proteomes" id="UP000277766">
    <property type="component" value="Unassembled WGS sequence"/>
</dbReference>
<gene>
    <name evidence="6" type="primary">hslO</name>
    <name evidence="7" type="ORF">EJ104_01180</name>
</gene>
<sequence length="314" mass="33242">MTDSSVSQSYLLRGIAAQGTLRVVALDGTQITEEARLRHELSKTATAALGRTLMGAALLAVVLGKNAGSRVAVRIQGGGPIGWVVAEGTAGGDVRGEHQSGSVRGYVHQPGADLPVRESDGKLDVGGLVGKDGELAVTRLLENAEPWTGSVELVSGEIAEDLSTYLGKSEQIPNALLLGVYEEGGRVALAGGLLIQAMPGVSDETLSRLEENLGQVGQLTTSMREVGLLGTIQRALEGLDPQLGADAEPWHFACRCSRERAASSLMFFDETERQDMQNQGGQEVVCHWCNEKYFFQPEEIAGLELEDAADSAQA</sequence>
<dbReference type="AlphaFoldDB" id="A0A431W5Y1"/>
<comment type="caution">
    <text evidence="7">The sequence shown here is derived from an EMBL/GenBank/DDBJ whole genome shotgun (WGS) entry which is preliminary data.</text>
</comment>
<dbReference type="GO" id="GO:0051082">
    <property type="term" value="F:unfolded protein binding"/>
    <property type="evidence" value="ECO:0007669"/>
    <property type="project" value="UniProtKB-UniRule"/>
</dbReference>
<proteinExistence type="inferred from homology"/>
<comment type="subcellular location">
    <subcellularLocation>
        <location evidence="6">Cytoplasm</location>
    </subcellularLocation>
</comment>
<dbReference type="PANTHER" id="PTHR30111:SF1">
    <property type="entry name" value="33 KDA CHAPERONIN"/>
    <property type="match status" value="1"/>
</dbReference>
<dbReference type="Gene3D" id="3.55.30.10">
    <property type="entry name" value="Hsp33 domain"/>
    <property type="match status" value="1"/>
</dbReference>
<dbReference type="GO" id="GO:0005737">
    <property type="term" value="C:cytoplasm"/>
    <property type="evidence" value="ECO:0007669"/>
    <property type="project" value="UniProtKB-SubCell"/>
</dbReference>
<dbReference type="PIRSF" id="PIRSF005261">
    <property type="entry name" value="Heat_shock_Hsp33"/>
    <property type="match status" value="1"/>
</dbReference>
<evidence type="ECO:0000256" key="5">
    <source>
        <dbReference type="ARBA" id="ARBA00023284"/>
    </source>
</evidence>
<keyword evidence="3 6" id="KW-1015">Disulfide bond</keyword>
<dbReference type="CDD" id="cd00498">
    <property type="entry name" value="Hsp33"/>
    <property type="match status" value="1"/>
</dbReference>
<dbReference type="HAMAP" id="MF_00117">
    <property type="entry name" value="HslO"/>
    <property type="match status" value="1"/>
</dbReference>
<feature type="disulfide bond" description="Redox-active" evidence="6">
    <location>
        <begin position="254"/>
        <end position="256"/>
    </location>
</feature>
<dbReference type="PANTHER" id="PTHR30111">
    <property type="entry name" value="33 KDA CHAPERONIN"/>
    <property type="match status" value="1"/>
</dbReference>
<dbReference type="Gene3D" id="3.90.1280.10">
    <property type="entry name" value="HSP33 redox switch-like"/>
    <property type="match status" value="1"/>
</dbReference>
<keyword evidence="4 6" id="KW-0143">Chaperone</keyword>
<evidence type="ECO:0000313" key="8">
    <source>
        <dbReference type="Proteomes" id="UP000277766"/>
    </source>
</evidence>
<dbReference type="SUPFAM" id="SSF118352">
    <property type="entry name" value="HSP33 redox switch-like"/>
    <property type="match status" value="1"/>
</dbReference>
<evidence type="ECO:0000256" key="4">
    <source>
        <dbReference type="ARBA" id="ARBA00023186"/>
    </source>
</evidence>
<evidence type="ECO:0000256" key="6">
    <source>
        <dbReference type="HAMAP-Rule" id="MF_00117"/>
    </source>
</evidence>
<keyword evidence="8" id="KW-1185">Reference proteome</keyword>
<keyword evidence="2 6" id="KW-0862">Zinc</keyword>